<comment type="catalytic activity">
    <reaction evidence="1">
        <text>ATP + protein L-histidine = ADP + protein N-phospho-L-histidine.</text>
        <dbReference type="EC" id="2.7.13.3"/>
    </reaction>
</comment>
<dbReference type="SUPFAM" id="SSF55874">
    <property type="entry name" value="ATPase domain of HSP90 chaperone/DNA topoisomerase II/histidine kinase"/>
    <property type="match status" value="1"/>
</dbReference>
<dbReference type="PANTHER" id="PTHR43711">
    <property type="entry name" value="TWO-COMPONENT HISTIDINE KINASE"/>
    <property type="match status" value="1"/>
</dbReference>
<evidence type="ECO:0000256" key="4">
    <source>
        <dbReference type="ARBA" id="ARBA00022679"/>
    </source>
</evidence>
<dbReference type="Gene3D" id="3.30.565.10">
    <property type="entry name" value="Histidine kinase-like ATPase, C-terminal domain"/>
    <property type="match status" value="1"/>
</dbReference>
<dbReference type="SMART" id="SM00388">
    <property type="entry name" value="HisKA"/>
    <property type="match status" value="1"/>
</dbReference>
<dbReference type="STRING" id="742817.HMPREF9449_02916"/>
<protein>
    <recommendedName>
        <fullName evidence="2">histidine kinase</fullName>
        <ecNumber evidence="2">2.7.13.3</ecNumber>
    </recommendedName>
</protein>
<dbReference type="CDD" id="cd00082">
    <property type="entry name" value="HisKA"/>
    <property type="match status" value="1"/>
</dbReference>
<dbReference type="InterPro" id="IPR003661">
    <property type="entry name" value="HisK_dim/P_dom"/>
</dbReference>
<dbReference type="SMART" id="SM00387">
    <property type="entry name" value="HATPase_c"/>
    <property type="match status" value="1"/>
</dbReference>
<dbReference type="Pfam" id="PF02518">
    <property type="entry name" value="HATPase_c"/>
    <property type="match status" value="1"/>
</dbReference>
<dbReference type="AlphaFoldDB" id="H1DKY0"/>
<evidence type="ECO:0000259" key="8">
    <source>
        <dbReference type="PROSITE" id="PS50109"/>
    </source>
</evidence>
<dbReference type="InterPro" id="IPR004358">
    <property type="entry name" value="Sig_transdc_His_kin-like_C"/>
</dbReference>
<dbReference type="eggNOG" id="COG0457">
    <property type="taxonomic scope" value="Bacteria"/>
</dbReference>
<proteinExistence type="predicted"/>
<dbReference type="Proteomes" id="UP000004892">
    <property type="component" value="Unassembled WGS sequence"/>
</dbReference>
<dbReference type="InterPro" id="IPR050736">
    <property type="entry name" value="Sensor_HK_Regulatory"/>
</dbReference>
<dbReference type="eggNOG" id="COG2205">
    <property type="taxonomic scope" value="Bacteria"/>
</dbReference>
<name>H1DKY0_9BACT</name>
<dbReference type="EMBL" id="ADMC01000033">
    <property type="protein sequence ID" value="EHP45275.1"/>
    <property type="molecule type" value="Genomic_DNA"/>
</dbReference>
<dbReference type="PANTHER" id="PTHR43711:SF26">
    <property type="entry name" value="SENSOR HISTIDINE KINASE RCSC"/>
    <property type="match status" value="1"/>
</dbReference>
<evidence type="ECO:0000256" key="1">
    <source>
        <dbReference type="ARBA" id="ARBA00000085"/>
    </source>
</evidence>
<dbReference type="PATRIC" id="fig|742817.3.peg.3118"/>
<feature type="domain" description="Histidine kinase" evidence="8">
    <location>
        <begin position="470"/>
        <end position="683"/>
    </location>
</feature>
<gene>
    <name evidence="9" type="ORF">HMPREF9449_02916</name>
</gene>
<feature type="transmembrane region" description="Helical" evidence="7">
    <location>
        <begin position="410"/>
        <end position="428"/>
    </location>
</feature>
<dbReference type="PROSITE" id="PS50109">
    <property type="entry name" value="HIS_KIN"/>
    <property type="match status" value="1"/>
</dbReference>
<evidence type="ECO:0000256" key="3">
    <source>
        <dbReference type="ARBA" id="ARBA00022553"/>
    </source>
</evidence>
<dbReference type="Gene3D" id="1.25.40.10">
    <property type="entry name" value="Tetratricopeptide repeat domain"/>
    <property type="match status" value="1"/>
</dbReference>
<dbReference type="InterPro" id="IPR036890">
    <property type="entry name" value="HATPase_C_sf"/>
</dbReference>
<dbReference type="EC" id="2.7.13.3" evidence="2"/>
<sequence length="683" mass="79938">MRDPITKKILEILFFGIFLMFPCRLQAVVAPVDSLRNLLKTTPDVKQRLEIYVHLADLYADSLRISTNYWQGALTEAIKANDECTKKMAFIRLMKRYAARNDKKMQEILKLAKEVLPEQHNALFNSYLRVSAIWIKIKVTSSLTVIDKELERLKKREGEQMTPEERIEWEFLTGLSIDYSSLITGAYENIAQAIPYIERTLKMLEDYPLEERVYFEELCRSELSDLYLSQRDKRAADEIKKMAKLSQQGARLLSTFQRPFYDDSKYKMSIYIKLIFLRDLITKEEATEYYQEFMRLAKEKKQMRERYDVSSRYYQYMGDYKKAIAYIDSTLLYQLFDSVNLPSIYFVQARLYEKTGDYRRAYKAIRKCDSLRVTIRAKDAQHKLAEMQTRFDVNKLQLDKIRLENRNKQIALIGMLALLLVSLGWSLYQRRVVRKLRYMQECLLKANAEVLKQREKAMESEKMKTAFLNSMCHEIRTPLNAINGFSNLILDDSFSTEEKMKFQGLMQNNTIELTYLLNNILELSRLISSEEPLSLEPCDVCSLCKEKIRALRQRFTFEEVSCIEVIEEEEFLFYTHPFYLSCVLDNLLSNAAKFTEKGEIRLSCHLDSVKQQLIIAVSDTGMGIPLDKQEWVFERFTKIDSFKPGTGLGLYMCRIIISRLGGTIQVDSDYTSGCRIVICLPSH</sequence>
<evidence type="ECO:0000256" key="6">
    <source>
        <dbReference type="ARBA" id="ARBA00023012"/>
    </source>
</evidence>
<keyword evidence="4" id="KW-0808">Transferase</keyword>
<organism evidence="9 10">
    <name type="scientific">Odoribacter laneus YIT 12061</name>
    <dbReference type="NCBI Taxonomy" id="742817"/>
    <lineage>
        <taxon>Bacteria</taxon>
        <taxon>Pseudomonadati</taxon>
        <taxon>Bacteroidota</taxon>
        <taxon>Bacteroidia</taxon>
        <taxon>Bacteroidales</taxon>
        <taxon>Odoribacteraceae</taxon>
        <taxon>Odoribacter</taxon>
    </lineage>
</organism>
<keyword evidence="7" id="KW-0812">Transmembrane</keyword>
<keyword evidence="7" id="KW-0472">Membrane</keyword>
<dbReference type="SUPFAM" id="SSF48452">
    <property type="entry name" value="TPR-like"/>
    <property type="match status" value="1"/>
</dbReference>
<dbReference type="Gene3D" id="1.10.287.130">
    <property type="match status" value="1"/>
</dbReference>
<dbReference type="PRINTS" id="PR00344">
    <property type="entry name" value="BCTRLSENSOR"/>
</dbReference>
<evidence type="ECO:0000256" key="5">
    <source>
        <dbReference type="ARBA" id="ARBA00022777"/>
    </source>
</evidence>
<comment type="caution">
    <text evidence="9">The sequence shown here is derived from an EMBL/GenBank/DDBJ whole genome shotgun (WGS) entry which is preliminary data.</text>
</comment>
<dbReference type="RefSeq" id="WP_009138059.1">
    <property type="nucleotide sequence ID" value="NZ_JH594598.1"/>
</dbReference>
<dbReference type="InterPro" id="IPR003594">
    <property type="entry name" value="HATPase_dom"/>
</dbReference>
<dbReference type="GeneID" id="98070440"/>
<keyword evidence="7" id="KW-1133">Transmembrane helix</keyword>
<dbReference type="SUPFAM" id="SSF47384">
    <property type="entry name" value="Homodimeric domain of signal transducing histidine kinase"/>
    <property type="match status" value="1"/>
</dbReference>
<evidence type="ECO:0000313" key="9">
    <source>
        <dbReference type="EMBL" id="EHP45275.1"/>
    </source>
</evidence>
<keyword evidence="10" id="KW-1185">Reference proteome</keyword>
<evidence type="ECO:0000313" key="10">
    <source>
        <dbReference type="Proteomes" id="UP000004892"/>
    </source>
</evidence>
<dbReference type="Pfam" id="PF00512">
    <property type="entry name" value="HisKA"/>
    <property type="match status" value="1"/>
</dbReference>
<dbReference type="GO" id="GO:0000155">
    <property type="term" value="F:phosphorelay sensor kinase activity"/>
    <property type="evidence" value="ECO:0007669"/>
    <property type="project" value="InterPro"/>
</dbReference>
<keyword evidence="5" id="KW-0418">Kinase</keyword>
<reference evidence="9 10" key="1">
    <citation type="submission" date="2012-01" db="EMBL/GenBank/DDBJ databases">
        <title>The Genome Sequence of Odoribacter laneus YIT 12061.</title>
        <authorList>
            <consortium name="The Broad Institute Genome Sequencing Platform"/>
            <person name="Earl A."/>
            <person name="Ward D."/>
            <person name="Feldgarden M."/>
            <person name="Gevers D."/>
            <person name="Morotomi M."/>
            <person name="Young S.K."/>
            <person name="Zeng Q."/>
            <person name="Gargeya S."/>
            <person name="Fitzgerald M."/>
            <person name="Haas B."/>
            <person name="Abouelleil A."/>
            <person name="Alvarado L."/>
            <person name="Arachchi H.M."/>
            <person name="Berlin A."/>
            <person name="Chapman S.B."/>
            <person name="Gearin G."/>
            <person name="Goldberg J."/>
            <person name="Griggs A."/>
            <person name="Gujja S."/>
            <person name="Hansen M."/>
            <person name="Heiman D."/>
            <person name="Howarth C."/>
            <person name="Larimer J."/>
            <person name="Lui A."/>
            <person name="MacDonald P.J.P."/>
            <person name="McCowen C."/>
            <person name="Montmayeur A."/>
            <person name="Murphy C."/>
            <person name="Neiman D."/>
            <person name="Pearson M."/>
            <person name="Priest M."/>
            <person name="Roberts A."/>
            <person name="Saif S."/>
            <person name="Shea T."/>
            <person name="Sisk P."/>
            <person name="Stolte C."/>
            <person name="Sykes S."/>
            <person name="Wortman J."/>
            <person name="Nusbaum C."/>
            <person name="Birren B."/>
        </authorList>
    </citation>
    <scope>NUCLEOTIDE SEQUENCE [LARGE SCALE GENOMIC DNA]</scope>
    <source>
        <strain evidence="9 10">YIT 12061</strain>
    </source>
</reference>
<dbReference type="HOGENOM" id="CLU_023350_1_1_10"/>
<dbReference type="InterPro" id="IPR005467">
    <property type="entry name" value="His_kinase_dom"/>
</dbReference>
<dbReference type="InterPro" id="IPR011990">
    <property type="entry name" value="TPR-like_helical_dom_sf"/>
</dbReference>
<keyword evidence="6" id="KW-0902">Two-component regulatory system</keyword>
<evidence type="ECO:0000256" key="2">
    <source>
        <dbReference type="ARBA" id="ARBA00012438"/>
    </source>
</evidence>
<keyword evidence="3" id="KW-0597">Phosphoprotein</keyword>
<accession>H1DKY0</accession>
<dbReference type="InterPro" id="IPR036097">
    <property type="entry name" value="HisK_dim/P_sf"/>
</dbReference>
<evidence type="ECO:0000256" key="7">
    <source>
        <dbReference type="SAM" id="Phobius"/>
    </source>
</evidence>